<dbReference type="EMBL" id="AM494475">
    <property type="protein sequence ID" value="CAM80786.1"/>
    <property type="molecule type" value="Genomic_DNA"/>
</dbReference>
<evidence type="ECO:0000313" key="1">
    <source>
        <dbReference type="EMBL" id="CAM80786.1"/>
    </source>
</evidence>
<protein>
    <submittedName>
        <fullName evidence="1">Uncharacterized protein</fullName>
    </submittedName>
</protein>
<sequence>MSSIVRPGTTRNWILDADEGVFDNIDHNFQKKIIVNFPAHNWIQALLKSDAMQDYQIIKTTTDTPQGRLIGNYF</sequence>
<gene>
    <name evidence="1" type="ordered locus">OTBS_1691</name>
</gene>
<dbReference type="KEGG" id="ots:OTBS_1691"/>
<dbReference type="HOGENOM" id="CLU_2684287_0_0_5"/>
<dbReference type="Proteomes" id="UP000001565">
    <property type="component" value="Chromosome"/>
</dbReference>
<evidence type="ECO:0000313" key="2">
    <source>
        <dbReference type="Proteomes" id="UP000001565"/>
    </source>
</evidence>
<dbReference type="RefSeq" id="WP_011945005.1">
    <property type="nucleotide sequence ID" value="NC_009488.1"/>
</dbReference>
<name>A5CEW1_ORITB</name>
<accession>A5CEW1</accession>
<reference evidence="1 2" key="1">
    <citation type="journal article" date="2007" name="Proc. Natl. Acad. Sci. U.S.A.">
        <title>The Orientia tsutsugamushi genome reveals massive proliferation of conjugative type IV secretion system and host-cell interaction genes.</title>
        <authorList>
            <person name="Cho N.-H."/>
            <person name="Kim H.-R."/>
            <person name="Lee J.-H."/>
            <person name="Kim S.-Y."/>
            <person name="Kim J."/>
            <person name="Cha S."/>
            <person name="Kim S.-Y."/>
            <person name="Darby A.C."/>
            <person name="Fuxelius H.-H."/>
            <person name="Yin J."/>
            <person name="Kim J.H."/>
            <person name="Kim J."/>
            <person name="Lee S.J."/>
            <person name="Koh Y.-S."/>
            <person name="Jang W.-J."/>
            <person name="Park K.-H."/>
            <person name="Andersson S.G.E."/>
            <person name="Choi M.-S."/>
            <person name="Kim I.-S."/>
        </authorList>
    </citation>
    <scope>NUCLEOTIDE SEQUENCE [LARGE SCALE GENOMIC DNA]</scope>
    <source>
        <strain evidence="1 2">Boryong</strain>
    </source>
</reference>
<dbReference type="eggNOG" id="COG3344">
    <property type="taxonomic scope" value="Bacteria"/>
</dbReference>
<proteinExistence type="predicted"/>
<organism evidence="1 2">
    <name type="scientific">Orientia tsutsugamushi (strain Boryong)</name>
    <name type="common">Rickettsia tsutsugamushi</name>
    <dbReference type="NCBI Taxonomy" id="357244"/>
    <lineage>
        <taxon>Bacteria</taxon>
        <taxon>Pseudomonadati</taxon>
        <taxon>Pseudomonadota</taxon>
        <taxon>Alphaproteobacteria</taxon>
        <taxon>Rickettsiales</taxon>
        <taxon>Rickettsiaceae</taxon>
        <taxon>Rickettsieae</taxon>
        <taxon>Orientia</taxon>
    </lineage>
</organism>
<dbReference type="AlphaFoldDB" id="A5CEW1"/>